<sequence length="1122" mass="120216">MPSGNKGCSDGCCQPAATIAQERPLEAVNNVHLAIIESEVSTEEQCSSGGCGGCAKGKPEVKNVAVKDGAQGYSSGRYAGSGTGTAVKHDTFVKAKFDCSDSCCGGSEKQSSAPVETSNADDYGRGYCSCSAEPHAEAAPGDECNNGCCGSAKVAPVDNLNDDCCEEKSTPCCDDNCVERLVTRQCDKNCTKRNGKDESCCSNGTAARKFYRDLLKSLGCLCRTARDRGEPTCCATSPGASLETRRNVRLGRTKKQNGDTRCSSEMLSPSLANRNGRKGDCCDEDPHVRNVLSEKIPNSDVSTIPGVPPINLENGVAETGHVVLSVSGMTCVGCETKLQRSLATIKAVQNLKTSLILCRAEFDLDLRYESVDSVVRQLQRMTEFKYENLKTNGSEIEFCPSDVKNFVQQDFPMGVFSMQIVDKNTVRISYDSSIVGARELVEEKFGSVQPLAPVKPDPSLAAGSRHVRHVGFMTLLSAILTIPVLVLAWAPIHRRPVVYGSVSLALATLVQSVVAGPFYPTALKSLIFARMIEMDLLIVISTSAAYIFSVVAFGYIVMEKPLATGEFFETSTLLVTLIMVGRWVSALARQKAVESVSVRSLQTPTAVLVSENDHRSEREIDARLLQYGDLFRIAPESRIPTDGTVIAGTSEVDESMITGESIPVEKQPGSVIIAGSVNGYGVLTVRLSRLPGNNSISAIASMIDEAKLSKPKIQDVADKVASYFVPTAIALSVLTFIIWIPIGLKVRHYDGSRAVTEALTYGISVIIVSCPCAIGLAVPMVIVIAGGVAAKHGCIFKTATTIEIARKTSHVVFDKTGTLTQGKLSVSMAKFFEDESSTAAAVHALVGKVKHPVSIAVKKYLEDKVRREVEVCNVISHTAKGVEGTVDGKVLKSGNSRWLGLHDHPDVLHFLSQGYTTFCVTIDGNFAAMFGLKDSLRPDAIQTVAELQRRGIEVSIVSGDDYGPVSAVANQLNITSMRSKCTPADKLHFMKELTKDRKKITIFCGDGTNDAAALAQATIGVHMNEGTDVAQSAADVVLVRSSLIDILTLIDLSRASMLRIGFNFAWSFVYNTLAILLASGALVNVRLPPEFAGLGELVSVLPVIAIAMQLRCAKFSQTPTLE</sequence>
<feature type="transmembrane region" description="Helical" evidence="7">
    <location>
        <begin position="720"/>
        <end position="742"/>
    </location>
</feature>
<dbReference type="NCBIfam" id="TIGR01511">
    <property type="entry name" value="ATPase-IB1_Cu"/>
    <property type="match status" value="1"/>
</dbReference>
<dbReference type="GO" id="GO:0019829">
    <property type="term" value="F:ATPase-coupled monoatomic cation transmembrane transporter activity"/>
    <property type="evidence" value="ECO:0007669"/>
    <property type="project" value="InterPro"/>
</dbReference>
<dbReference type="InterPro" id="IPR027256">
    <property type="entry name" value="P-typ_ATPase_IB"/>
</dbReference>
<dbReference type="Gene3D" id="3.30.70.100">
    <property type="match status" value="1"/>
</dbReference>
<dbReference type="SFLD" id="SFLDS00003">
    <property type="entry name" value="Haloacid_Dehalogenase"/>
    <property type="match status" value="1"/>
</dbReference>
<keyword evidence="7" id="KW-0067">ATP-binding</keyword>
<protein>
    <submittedName>
        <fullName evidence="10">Copper-translocating P-t</fullName>
    </submittedName>
</protein>
<evidence type="ECO:0000256" key="3">
    <source>
        <dbReference type="ARBA" id="ARBA00022723"/>
    </source>
</evidence>
<dbReference type="InterPro" id="IPR056236">
    <property type="entry name" value="HMA_PCA1"/>
</dbReference>
<keyword evidence="11" id="KW-1185">Reference proteome</keyword>
<dbReference type="InterPro" id="IPR018303">
    <property type="entry name" value="ATPase_P-typ_P_site"/>
</dbReference>
<dbReference type="InterPro" id="IPR023299">
    <property type="entry name" value="ATPase_P-typ_cyto_dom_N"/>
</dbReference>
<evidence type="ECO:0000259" key="8">
    <source>
        <dbReference type="Pfam" id="PF00122"/>
    </source>
</evidence>
<dbReference type="SUPFAM" id="SSF81653">
    <property type="entry name" value="Calcium ATPase, transduction domain A"/>
    <property type="match status" value="1"/>
</dbReference>
<dbReference type="Proteomes" id="UP000250266">
    <property type="component" value="Unassembled WGS sequence"/>
</dbReference>
<dbReference type="Pfam" id="PF00702">
    <property type="entry name" value="Hydrolase"/>
    <property type="match status" value="1"/>
</dbReference>
<dbReference type="InterPro" id="IPR044492">
    <property type="entry name" value="P_typ_ATPase_HD_dom"/>
</dbReference>
<dbReference type="CDD" id="cd00371">
    <property type="entry name" value="HMA"/>
    <property type="match status" value="1"/>
</dbReference>
<evidence type="ECO:0000256" key="4">
    <source>
        <dbReference type="ARBA" id="ARBA00022967"/>
    </source>
</evidence>
<dbReference type="InterPro" id="IPR023214">
    <property type="entry name" value="HAD_sf"/>
</dbReference>
<dbReference type="OrthoDB" id="432719at2759"/>
<evidence type="ECO:0000256" key="7">
    <source>
        <dbReference type="RuleBase" id="RU362081"/>
    </source>
</evidence>
<dbReference type="SUPFAM" id="SSF81660">
    <property type="entry name" value="Metal cation-transporting ATPase, ATP-binding domain N"/>
    <property type="match status" value="1"/>
</dbReference>
<evidence type="ECO:0000313" key="11">
    <source>
        <dbReference type="Proteomes" id="UP000250266"/>
    </source>
</evidence>
<dbReference type="NCBIfam" id="TIGR01525">
    <property type="entry name" value="ATPase-IB_hvy"/>
    <property type="match status" value="1"/>
</dbReference>
<dbReference type="InterPro" id="IPR036163">
    <property type="entry name" value="HMA_dom_sf"/>
</dbReference>
<dbReference type="Pfam" id="PF24534">
    <property type="entry name" value="HMA_PCA1"/>
    <property type="match status" value="1"/>
</dbReference>
<gene>
    <name evidence="10" type="ORF">K432DRAFT_363840</name>
</gene>
<dbReference type="GO" id="GO:0005524">
    <property type="term" value="F:ATP binding"/>
    <property type="evidence" value="ECO:0007669"/>
    <property type="project" value="UniProtKB-UniRule"/>
</dbReference>
<dbReference type="GO" id="GO:0030003">
    <property type="term" value="P:intracellular monoatomic cation homeostasis"/>
    <property type="evidence" value="ECO:0007669"/>
    <property type="project" value="UniProtKB-ARBA"/>
</dbReference>
<dbReference type="InterPro" id="IPR023298">
    <property type="entry name" value="ATPase_P-typ_TM_dom_sf"/>
</dbReference>
<feature type="domain" description="P-type ATPase A" evidence="8">
    <location>
        <begin position="604"/>
        <end position="703"/>
    </location>
</feature>
<dbReference type="NCBIfam" id="TIGR01494">
    <property type="entry name" value="ATPase_P-type"/>
    <property type="match status" value="1"/>
</dbReference>
<dbReference type="InterPro" id="IPR036412">
    <property type="entry name" value="HAD-like_sf"/>
</dbReference>
<keyword evidence="5 7" id="KW-1133">Transmembrane helix</keyword>
<accession>A0A8E2J9H7</accession>
<dbReference type="SUPFAM" id="SSF81665">
    <property type="entry name" value="Calcium ATPase, transmembrane domain M"/>
    <property type="match status" value="1"/>
</dbReference>
<evidence type="ECO:0000259" key="9">
    <source>
        <dbReference type="Pfam" id="PF24534"/>
    </source>
</evidence>
<dbReference type="Gene3D" id="2.70.150.10">
    <property type="entry name" value="Calcium-transporting ATPase, cytoplasmic transduction domain A"/>
    <property type="match status" value="1"/>
</dbReference>
<keyword evidence="6 7" id="KW-0472">Membrane</keyword>
<dbReference type="AlphaFoldDB" id="A0A8E2J9H7"/>
<dbReference type="SUPFAM" id="SSF55008">
    <property type="entry name" value="HMA, heavy metal-associated domain"/>
    <property type="match status" value="1"/>
</dbReference>
<organism evidence="10 11">
    <name type="scientific">Lepidopterella palustris CBS 459.81</name>
    <dbReference type="NCBI Taxonomy" id="1314670"/>
    <lineage>
        <taxon>Eukaryota</taxon>
        <taxon>Fungi</taxon>
        <taxon>Dikarya</taxon>
        <taxon>Ascomycota</taxon>
        <taxon>Pezizomycotina</taxon>
        <taxon>Dothideomycetes</taxon>
        <taxon>Pleosporomycetidae</taxon>
        <taxon>Mytilinidiales</taxon>
        <taxon>Argynnaceae</taxon>
        <taxon>Lepidopterella</taxon>
    </lineage>
</organism>
<evidence type="ECO:0000313" key="10">
    <source>
        <dbReference type="EMBL" id="OCK74253.1"/>
    </source>
</evidence>
<keyword evidence="4" id="KW-1278">Translocase</keyword>
<dbReference type="SUPFAM" id="SSF56784">
    <property type="entry name" value="HAD-like"/>
    <property type="match status" value="1"/>
</dbReference>
<dbReference type="PROSITE" id="PS00154">
    <property type="entry name" value="ATPASE_E1_E2"/>
    <property type="match status" value="1"/>
</dbReference>
<keyword evidence="3 7" id="KW-0479">Metal-binding</keyword>
<dbReference type="InterPro" id="IPR006121">
    <property type="entry name" value="HMA_dom"/>
</dbReference>
<feature type="transmembrane region" description="Helical" evidence="7">
    <location>
        <begin position="536"/>
        <end position="558"/>
    </location>
</feature>
<dbReference type="InterPro" id="IPR001757">
    <property type="entry name" value="P_typ_ATPase"/>
</dbReference>
<name>A0A8E2J9H7_9PEZI</name>
<evidence type="ECO:0000256" key="1">
    <source>
        <dbReference type="ARBA" id="ARBA00004370"/>
    </source>
</evidence>
<dbReference type="InterPro" id="IPR059000">
    <property type="entry name" value="ATPase_P-type_domA"/>
</dbReference>
<dbReference type="FunFam" id="2.70.150.10:FF:000002">
    <property type="entry name" value="Copper-transporting ATPase 1, putative"/>
    <property type="match status" value="1"/>
</dbReference>
<dbReference type="PANTHER" id="PTHR46594">
    <property type="entry name" value="P-TYPE CATION-TRANSPORTING ATPASE"/>
    <property type="match status" value="1"/>
</dbReference>
<dbReference type="PRINTS" id="PR00119">
    <property type="entry name" value="CATATPASE"/>
</dbReference>
<dbReference type="InterPro" id="IPR008250">
    <property type="entry name" value="ATPase_P-typ_transduc_dom_A_sf"/>
</dbReference>
<evidence type="ECO:0000256" key="2">
    <source>
        <dbReference type="ARBA" id="ARBA00022692"/>
    </source>
</evidence>
<comment type="similarity">
    <text evidence="7">Belongs to the cation transport ATPase (P-type) (TC 3.A.3) family. Type IB subfamily.</text>
</comment>
<keyword evidence="2 7" id="KW-0812">Transmembrane</keyword>
<dbReference type="Gene3D" id="3.40.50.1000">
    <property type="entry name" value="HAD superfamily/HAD-like"/>
    <property type="match status" value="1"/>
</dbReference>
<dbReference type="SFLD" id="SFLDG00002">
    <property type="entry name" value="C1.7:_P-type_atpase_like"/>
    <property type="match status" value="1"/>
</dbReference>
<reference evidence="10 11" key="1">
    <citation type="journal article" date="2016" name="Nat. Commun.">
        <title>Ectomycorrhizal ecology is imprinted in the genome of the dominant symbiotic fungus Cenococcum geophilum.</title>
        <authorList>
            <consortium name="DOE Joint Genome Institute"/>
            <person name="Peter M."/>
            <person name="Kohler A."/>
            <person name="Ohm R.A."/>
            <person name="Kuo A."/>
            <person name="Krutzmann J."/>
            <person name="Morin E."/>
            <person name="Arend M."/>
            <person name="Barry K.W."/>
            <person name="Binder M."/>
            <person name="Choi C."/>
            <person name="Clum A."/>
            <person name="Copeland A."/>
            <person name="Grisel N."/>
            <person name="Haridas S."/>
            <person name="Kipfer T."/>
            <person name="LaButti K."/>
            <person name="Lindquist E."/>
            <person name="Lipzen A."/>
            <person name="Maire R."/>
            <person name="Meier B."/>
            <person name="Mihaltcheva S."/>
            <person name="Molinier V."/>
            <person name="Murat C."/>
            <person name="Poggeler S."/>
            <person name="Quandt C.A."/>
            <person name="Sperisen C."/>
            <person name="Tritt A."/>
            <person name="Tisserant E."/>
            <person name="Crous P.W."/>
            <person name="Henrissat B."/>
            <person name="Nehls U."/>
            <person name="Egli S."/>
            <person name="Spatafora J.W."/>
            <person name="Grigoriev I.V."/>
            <person name="Martin F.M."/>
        </authorList>
    </citation>
    <scope>NUCLEOTIDE SEQUENCE [LARGE SCALE GENOMIC DNA]</scope>
    <source>
        <strain evidence="10 11">CBS 459.81</strain>
    </source>
</reference>
<feature type="transmembrane region" description="Helical" evidence="7">
    <location>
        <begin position="762"/>
        <end position="788"/>
    </location>
</feature>
<feature type="domain" description="PCA1 HMA heavy metal-associated" evidence="9">
    <location>
        <begin position="390"/>
        <end position="454"/>
    </location>
</feature>
<evidence type="ECO:0000256" key="6">
    <source>
        <dbReference type="ARBA" id="ARBA00023136"/>
    </source>
</evidence>
<dbReference type="GO" id="GO:0016887">
    <property type="term" value="F:ATP hydrolysis activity"/>
    <property type="evidence" value="ECO:0007669"/>
    <property type="project" value="InterPro"/>
</dbReference>
<dbReference type="EMBL" id="KV745520">
    <property type="protein sequence ID" value="OCK74253.1"/>
    <property type="molecule type" value="Genomic_DNA"/>
</dbReference>
<dbReference type="GO" id="GO:0016020">
    <property type="term" value="C:membrane"/>
    <property type="evidence" value="ECO:0007669"/>
    <property type="project" value="UniProtKB-SubCell"/>
</dbReference>
<feature type="transmembrane region" description="Helical" evidence="7">
    <location>
        <begin position="1064"/>
        <end position="1085"/>
    </location>
</feature>
<feature type="transmembrane region" description="Helical" evidence="7">
    <location>
        <begin position="470"/>
        <end position="490"/>
    </location>
</feature>
<dbReference type="PROSITE" id="PS01229">
    <property type="entry name" value="COF_2"/>
    <property type="match status" value="1"/>
</dbReference>
<dbReference type="GO" id="GO:0046872">
    <property type="term" value="F:metal ion binding"/>
    <property type="evidence" value="ECO:0007669"/>
    <property type="project" value="UniProtKB-KW"/>
</dbReference>
<dbReference type="SFLD" id="SFLDF00027">
    <property type="entry name" value="p-type_atpase"/>
    <property type="match status" value="1"/>
</dbReference>
<proteinExistence type="inferred from homology"/>
<feature type="transmembrane region" description="Helical" evidence="7">
    <location>
        <begin position="496"/>
        <end position="515"/>
    </location>
</feature>
<dbReference type="PANTHER" id="PTHR46594:SF4">
    <property type="entry name" value="P-TYPE CATION-TRANSPORTING ATPASE"/>
    <property type="match status" value="1"/>
</dbReference>
<comment type="subcellular location">
    <subcellularLocation>
        <location evidence="1 7">Membrane</location>
    </subcellularLocation>
</comment>
<evidence type="ECO:0000256" key="5">
    <source>
        <dbReference type="ARBA" id="ARBA00022989"/>
    </source>
</evidence>
<dbReference type="Gene3D" id="3.40.1110.10">
    <property type="entry name" value="Calcium-transporting ATPase, cytoplasmic domain N"/>
    <property type="match status" value="1"/>
</dbReference>
<keyword evidence="7" id="KW-0547">Nucleotide-binding</keyword>
<dbReference type="Pfam" id="PF00122">
    <property type="entry name" value="E1-E2_ATPase"/>
    <property type="match status" value="1"/>
</dbReference>